<accession>A0A0R1UV17</accession>
<reference evidence="7 8" key="1">
    <citation type="journal article" date="2015" name="Genome Announc.">
        <title>Expanding the biotechnology potential of lactobacilli through comparative genomics of 213 strains and associated genera.</title>
        <authorList>
            <person name="Sun Z."/>
            <person name="Harris H.M."/>
            <person name="McCann A."/>
            <person name="Guo C."/>
            <person name="Argimon S."/>
            <person name="Zhang W."/>
            <person name="Yang X."/>
            <person name="Jeffery I.B."/>
            <person name="Cooney J.C."/>
            <person name="Kagawa T.F."/>
            <person name="Liu W."/>
            <person name="Song Y."/>
            <person name="Salvetti E."/>
            <person name="Wrobel A."/>
            <person name="Rasinkangas P."/>
            <person name="Parkhill J."/>
            <person name="Rea M.C."/>
            <person name="O'Sullivan O."/>
            <person name="Ritari J."/>
            <person name="Douillard F.P."/>
            <person name="Paul Ross R."/>
            <person name="Yang R."/>
            <person name="Briner A.E."/>
            <person name="Felis G.E."/>
            <person name="de Vos W.M."/>
            <person name="Barrangou R."/>
            <person name="Klaenhammer T.R."/>
            <person name="Caufield P.W."/>
            <person name="Cui Y."/>
            <person name="Zhang H."/>
            <person name="O'Toole P.W."/>
        </authorList>
    </citation>
    <scope>NUCLEOTIDE SEQUENCE [LARGE SCALE GENOMIC DNA]</scope>
    <source>
        <strain evidence="7 8">DSM 16230</strain>
    </source>
</reference>
<evidence type="ECO:0000256" key="4">
    <source>
        <dbReference type="ARBA" id="ARBA00022840"/>
    </source>
</evidence>
<dbReference type="PANTHER" id="PTHR11070:SF17">
    <property type="entry name" value="DNA HELICASE IV"/>
    <property type="match status" value="1"/>
</dbReference>
<dbReference type="GO" id="GO:0005829">
    <property type="term" value="C:cytosol"/>
    <property type="evidence" value="ECO:0007669"/>
    <property type="project" value="TreeGrafter"/>
</dbReference>
<dbReference type="SUPFAM" id="SSF52540">
    <property type="entry name" value="P-loop containing nucleoside triphosphate hydrolases"/>
    <property type="match status" value="1"/>
</dbReference>
<evidence type="ECO:0000313" key="8">
    <source>
        <dbReference type="Proteomes" id="UP000051166"/>
    </source>
</evidence>
<dbReference type="Pfam" id="PF00580">
    <property type="entry name" value="UvrD-helicase"/>
    <property type="match status" value="1"/>
</dbReference>
<evidence type="ECO:0000313" key="7">
    <source>
        <dbReference type="EMBL" id="KRL97009.1"/>
    </source>
</evidence>
<name>A0A0R1UV17_9LACO</name>
<dbReference type="GO" id="GO:0016787">
    <property type="term" value="F:hydrolase activity"/>
    <property type="evidence" value="ECO:0007669"/>
    <property type="project" value="UniProtKB-UniRule"/>
</dbReference>
<feature type="domain" description="UvrD-like helicase ATP-binding" evidence="6">
    <location>
        <begin position="209"/>
        <end position="601"/>
    </location>
</feature>
<dbReference type="InterPro" id="IPR027785">
    <property type="entry name" value="UvrD-like_helicase_C"/>
</dbReference>
<keyword evidence="4 5" id="KW-0067">ATP-binding</keyword>
<dbReference type="PROSITE" id="PS51198">
    <property type="entry name" value="UVRD_HELICASE_ATP_BIND"/>
    <property type="match status" value="1"/>
</dbReference>
<dbReference type="GO" id="GO:0005524">
    <property type="term" value="F:ATP binding"/>
    <property type="evidence" value="ECO:0007669"/>
    <property type="project" value="UniProtKB-UniRule"/>
</dbReference>
<proteinExistence type="predicted"/>
<comment type="caution">
    <text evidence="7">The sequence shown here is derived from an EMBL/GenBank/DDBJ whole genome shotgun (WGS) entry which is preliminary data.</text>
</comment>
<dbReference type="GO" id="GO:0000725">
    <property type="term" value="P:recombinational repair"/>
    <property type="evidence" value="ECO:0007669"/>
    <property type="project" value="TreeGrafter"/>
</dbReference>
<dbReference type="Proteomes" id="UP000051166">
    <property type="component" value="Unassembled WGS sequence"/>
</dbReference>
<keyword evidence="8" id="KW-1185">Reference proteome</keyword>
<keyword evidence="1 5" id="KW-0547">Nucleotide-binding</keyword>
<dbReference type="InterPro" id="IPR048228">
    <property type="entry name" value="HelD_bacillota"/>
</dbReference>
<evidence type="ECO:0000259" key="6">
    <source>
        <dbReference type="PROSITE" id="PS51198"/>
    </source>
</evidence>
<dbReference type="GO" id="GO:0003677">
    <property type="term" value="F:DNA binding"/>
    <property type="evidence" value="ECO:0007669"/>
    <property type="project" value="InterPro"/>
</dbReference>
<sequence length="765" mass="88729">MDNKTKEKEQKRMDAVIGKIKVAQEKSRTEIKRAQKDSHAIRDDFSNNLRINTESYSGMFETATTIRQQQQLLQERENNWKHATRRLDILQKLEKKPYFARIDLQEKGEKRAESIYIGLGSFADRPDNFLVYDWRAPISSVYYDGGLGQVTYETPGGTQTVDVTLKRQFLVKDGKIKTVFDTDEAVGDQMLLDVLDDSSSSKMRSIVTTIQKEQNKIIRNTTADLLFVQGAAGSGKTSAVLQRVAYLLYRYRGKLTSSQVILFSPNQLFNDYVDQVLPELGEHNMVQMTYYQYTQRRLPKLKVETLQQRFERQVDETGRKIQKVKNSVAFFNAATVYAQFLEKKGMRFRDLKLDGKVFYEHSQLEKIYYSFNVNYHLRNRLDATKERLLRQLNRKIEKEAKSDWVETILQESSSKELAQLYGTHPRNFENNDAELRYLGRRFLIKHYQKIHSDLVHNRFLNINAQYLHFLHSVPELLDLKKYDLSNSEWEAGIEATIATLKKQRMLLEDVSPYLYLYDTITGKRGDNEIKHVFIDEIQDYTPFQLAALKHAFPRARFTVLGDLNQAIFTKKESYTLLDELRQLFAKQKIEVVQLTKSYRSTKQITDFTKQVLLNGAAVAAFERLGELPTITVKQNEAELAARMLEQLKENEREQLTTAIICKTLTECQTISEKLQAANQKAILIKSENQRLAPGTIIVPAFLAKGLEFDAVIMWNASQRNYAAEDERQLVYTICSRAMHRLSIFALKQLSPLFKRVAQDSYTLLE</sequence>
<dbReference type="PANTHER" id="PTHR11070">
    <property type="entry name" value="UVRD / RECB / PCRA DNA HELICASE FAMILY MEMBER"/>
    <property type="match status" value="1"/>
</dbReference>
<keyword evidence="3 5" id="KW-0347">Helicase</keyword>
<dbReference type="InterPro" id="IPR027417">
    <property type="entry name" value="P-loop_NTPase"/>
</dbReference>
<dbReference type="EMBL" id="AZFQ01000054">
    <property type="protein sequence ID" value="KRL97009.1"/>
    <property type="molecule type" value="Genomic_DNA"/>
</dbReference>
<dbReference type="OrthoDB" id="9787585at2"/>
<dbReference type="InterPro" id="IPR014016">
    <property type="entry name" value="UvrD-like_ATP-bd"/>
</dbReference>
<dbReference type="NCBIfam" id="NF041464">
    <property type="entry name" value="HelD_BACSU"/>
    <property type="match status" value="1"/>
</dbReference>
<dbReference type="GO" id="GO:0043138">
    <property type="term" value="F:3'-5' DNA helicase activity"/>
    <property type="evidence" value="ECO:0007669"/>
    <property type="project" value="TreeGrafter"/>
</dbReference>
<dbReference type="Gene3D" id="3.40.50.300">
    <property type="entry name" value="P-loop containing nucleotide triphosphate hydrolases"/>
    <property type="match status" value="2"/>
</dbReference>
<protein>
    <submittedName>
        <fullName evidence="7">ATP-dependent DNA helicase</fullName>
    </submittedName>
</protein>
<evidence type="ECO:0000256" key="1">
    <source>
        <dbReference type="ARBA" id="ARBA00022741"/>
    </source>
</evidence>
<keyword evidence="2 5" id="KW-0378">Hydrolase</keyword>
<dbReference type="Pfam" id="PF13538">
    <property type="entry name" value="UvrD_C_2"/>
    <property type="match status" value="1"/>
</dbReference>
<gene>
    <name evidence="7" type="ORF">FD50_GL001956</name>
</gene>
<organism evidence="7 8">
    <name type="scientific">Liquorilactobacillus satsumensis DSM 16230 = JCM 12392</name>
    <dbReference type="NCBI Taxonomy" id="1423801"/>
    <lineage>
        <taxon>Bacteria</taxon>
        <taxon>Bacillati</taxon>
        <taxon>Bacillota</taxon>
        <taxon>Bacilli</taxon>
        <taxon>Lactobacillales</taxon>
        <taxon>Lactobacillaceae</taxon>
        <taxon>Liquorilactobacillus</taxon>
    </lineage>
</organism>
<evidence type="ECO:0000256" key="2">
    <source>
        <dbReference type="ARBA" id="ARBA00022801"/>
    </source>
</evidence>
<dbReference type="GeneID" id="98309180"/>
<evidence type="ECO:0000256" key="5">
    <source>
        <dbReference type="PROSITE-ProRule" id="PRU00560"/>
    </source>
</evidence>
<dbReference type="RefSeq" id="WP_056961833.1">
    <property type="nucleotide sequence ID" value="NZ_AZFQ01000054.1"/>
</dbReference>
<dbReference type="PATRIC" id="fig|1423801.4.peg.2000"/>
<dbReference type="AlphaFoldDB" id="A0A0R1UV17"/>
<evidence type="ECO:0000256" key="3">
    <source>
        <dbReference type="ARBA" id="ARBA00022806"/>
    </source>
</evidence>
<dbReference type="InterPro" id="IPR000212">
    <property type="entry name" value="DNA_helicase_UvrD/REP"/>
</dbReference>
<feature type="binding site" evidence="5">
    <location>
        <begin position="230"/>
        <end position="237"/>
    </location>
    <ligand>
        <name>ATP</name>
        <dbReference type="ChEBI" id="CHEBI:30616"/>
    </ligand>
</feature>
<dbReference type="STRING" id="1423801.FD50_GL001956"/>